<reference evidence="6" key="1">
    <citation type="submission" date="2021-01" db="EMBL/GenBank/DDBJ databases">
        <title>Whole genome shotgun sequence of Catellatospora methionotrophica NBRC 14553.</title>
        <authorList>
            <person name="Komaki H."/>
            <person name="Tamura T."/>
        </authorList>
    </citation>
    <scope>NUCLEOTIDE SEQUENCE</scope>
    <source>
        <strain evidence="6">NBRC 14553</strain>
    </source>
</reference>
<evidence type="ECO:0000256" key="2">
    <source>
        <dbReference type="ARBA" id="ARBA00022741"/>
    </source>
</evidence>
<evidence type="ECO:0000256" key="3">
    <source>
        <dbReference type="ARBA" id="ARBA00022840"/>
    </source>
</evidence>
<organism evidence="6 7">
    <name type="scientific">Catellatospora methionotrophica</name>
    <dbReference type="NCBI Taxonomy" id="121620"/>
    <lineage>
        <taxon>Bacteria</taxon>
        <taxon>Bacillati</taxon>
        <taxon>Actinomycetota</taxon>
        <taxon>Actinomycetes</taxon>
        <taxon>Micromonosporales</taxon>
        <taxon>Micromonosporaceae</taxon>
        <taxon>Catellatospora</taxon>
    </lineage>
</organism>
<dbReference type="AlphaFoldDB" id="A0A8J3LPY0"/>
<keyword evidence="2 4" id="KW-0547">Nucleotide-binding</keyword>
<dbReference type="Pfam" id="PF13535">
    <property type="entry name" value="ATP-grasp_4"/>
    <property type="match status" value="1"/>
</dbReference>
<dbReference type="GO" id="GO:0016874">
    <property type="term" value="F:ligase activity"/>
    <property type="evidence" value="ECO:0007669"/>
    <property type="project" value="UniProtKB-KW"/>
</dbReference>
<evidence type="ECO:0000259" key="5">
    <source>
        <dbReference type="PROSITE" id="PS50975"/>
    </source>
</evidence>
<dbReference type="PROSITE" id="PS50975">
    <property type="entry name" value="ATP_GRASP"/>
    <property type="match status" value="1"/>
</dbReference>
<sequence>MKVVVVDPISSGAALADALRERGTEPFLLYRPVLAGAFAADPAPGGKLLHESFDDTLAVLRDMGVEAVVAGTETGVTLADELAAALGLPHNAPERAEARRSKLHKARALAAAGVPGPVTVEVGDLAAVPAALAAFTRFPVVVKPVASAGSDGLAVCADAEQVHRAVGELLGTASAVGGVNDTVLLQEHLTGTQYVVNAVSVAGRHVLTDVWICRFDEIEGRPILRHQVSHSTLDPAEWAVVEYTFACLDALGVVNCATHSEIRLTPDGPRLIEVNYRLMGLGLAADVFVQAHGYSHATLFADALLGRPEFDAFAARPYQPRGDIGFVMMRAAGRGTVSAMPGLDEIRRLPTFRCFIRLPQLGMQIKDPLMTTGTAGVAYYSGPDAAAIVADMETTHDIVDSGRLYTMSDS</sequence>
<gene>
    <name evidence="6" type="ORF">Cme02nite_50720</name>
</gene>
<dbReference type="InterPro" id="IPR011761">
    <property type="entry name" value="ATP-grasp"/>
</dbReference>
<dbReference type="InterPro" id="IPR052032">
    <property type="entry name" value="ATP-dep_AA_Ligase"/>
</dbReference>
<name>A0A8J3LPY0_9ACTN</name>
<keyword evidence="3 4" id="KW-0067">ATP-binding</keyword>
<protein>
    <recommendedName>
        <fullName evidence="5">ATP-grasp domain-containing protein</fullName>
    </recommendedName>
</protein>
<dbReference type="SUPFAM" id="SSF56059">
    <property type="entry name" value="Glutathione synthetase ATP-binding domain-like"/>
    <property type="match status" value="1"/>
</dbReference>
<dbReference type="Proteomes" id="UP000660339">
    <property type="component" value="Unassembled WGS sequence"/>
</dbReference>
<dbReference type="GO" id="GO:0046872">
    <property type="term" value="F:metal ion binding"/>
    <property type="evidence" value="ECO:0007669"/>
    <property type="project" value="InterPro"/>
</dbReference>
<proteinExistence type="predicted"/>
<comment type="caution">
    <text evidence="6">The sequence shown here is derived from an EMBL/GenBank/DDBJ whole genome shotgun (WGS) entry which is preliminary data.</text>
</comment>
<dbReference type="GO" id="GO:0005524">
    <property type="term" value="F:ATP binding"/>
    <property type="evidence" value="ECO:0007669"/>
    <property type="project" value="UniProtKB-UniRule"/>
</dbReference>
<dbReference type="EMBL" id="BONJ01000028">
    <property type="protein sequence ID" value="GIG16740.1"/>
    <property type="molecule type" value="Genomic_DNA"/>
</dbReference>
<evidence type="ECO:0000313" key="6">
    <source>
        <dbReference type="EMBL" id="GIG16740.1"/>
    </source>
</evidence>
<evidence type="ECO:0000256" key="4">
    <source>
        <dbReference type="PROSITE-ProRule" id="PRU00409"/>
    </source>
</evidence>
<feature type="domain" description="ATP-grasp" evidence="5">
    <location>
        <begin position="106"/>
        <end position="305"/>
    </location>
</feature>
<dbReference type="PANTHER" id="PTHR43585">
    <property type="entry name" value="FUMIPYRROLE BIOSYNTHESIS PROTEIN C"/>
    <property type="match status" value="1"/>
</dbReference>
<dbReference type="RefSeq" id="WP_166379118.1">
    <property type="nucleotide sequence ID" value="NZ_BAAATT010000005.1"/>
</dbReference>
<accession>A0A8J3LPY0</accession>
<evidence type="ECO:0000256" key="1">
    <source>
        <dbReference type="ARBA" id="ARBA00022598"/>
    </source>
</evidence>
<keyword evidence="1" id="KW-0436">Ligase</keyword>
<evidence type="ECO:0000313" key="7">
    <source>
        <dbReference type="Proteomes" id="UP000660339"/>
    </source>
</evidence>
<keyword evidence="7" id="KW-1185">Reference proteome</keyword>
<dbReference type="Gene3D" id="3.30.470.20">
    <property type="entry name" value="ATP-grasp fold, B domain"/>
    <property type="match status" value="1"/>
</dbReference>
<dbReference type="PANTHER" id="PTHR43585:SF2">
    <property type="entry name" value="ATP-GRASP ENZYME FSQD"/>
    <property type="match status" value="1"/>
</dbReference>